<protein>
    <recommendedName>
        <fullName evidence="1">Aldehyde ferredoxin oxidoreductase N-terminal domain-containing protein</fullName>
    </recommendedName>
</protein>
<dbReference type="GO" id="GO:0051536">
    <property type="term" value="F:iron-sulfur cluster binding"/>
    <property type="evidence" value="ECO:0007669"/>
    <property type="project" value="InterPro"/>
</dbReference>
<dbReference type="EMBL" id="PEYV01000003">
    <property type="protein sequence ID" value="PIS21927.1"/>
    <property type="molecule type" value="Genomic_DNA"/>
</dbReference>
<proteinExistence type="predicted"/>
<evidence type="ECO:0000313" key="3">
    <source>
        <dbReference type="Proteomes" id="UP000231098"/>
    </source>
</evidence>
<name>A0A2H0XAG4_UNCKA</name>
<dbReference type="Proteomes" id="UP000231098">
    <property type="component" value="Unassembled WGS sequence"/>
</dbReference>
<organism evidence="2 3">
    <name type="scientific">candidate division WWE3 bacterium CG08_land_8_20_14_0_20_41_15</name>
    <dbReference type="NCBI Taxonomy" id="1975086"/>
    <lineage>
        <taxon>Bacteria</taxon>
        <taxon>Katanobacteria</taxon>
    </lineage>
</organism>
<dbReference type="InterPro" id="IPR013983">
    <property type="entry name" value="Ald_Fedxn_OxRdtase_N"/>
</dbReference>
<accession>A0A2H0XAG4</accession>
<dbReference type="SUPFAM" id="SSF56228">
    <property type="entry name" value="Aldehyde ferredoxin oxidoreductase, N-terminal domain"/>
    <property type="match status" value="1"/>
</dbReference>
<dbReference type="SMART" id="SM00790">
    <property type="entry name" value="AFOR_N"/>
    <property type="match status" value="1"/>
</dbReference>
<sequence>MTQKIATILHINLTDGTFAIKVREDLWPVIGGVGYALFLLKENPATSIIAIGPLTGAFPGCDVAYLSQVDADKEKKEIRVIEIPGELALSLKNLGWDAITIEGQAKKPVQIETSGDTVISIPGKNLVEIKVKSDSIKEVVEKEGYREIYEKVLTAVSAITEKETPLTINLATCLGSRAIYQEIFESIPLAFATLNSLDINYSHEELEEGLEIVYNLKEELKSLI</sequence>
<dbReference type="Pfam" id="PF02730">
    <property type="entry name" value="AFOR_N"/>
    <property type="match status" value="1"/>
</dbReference>
<dbReference type="InterPro" id="IPR036503">
    <property type="entry name" value="Ald_Fedxn_OxRdtase_N_sf"/>
</dbReference>
<comment type="caution">
    <text evidence="2">The sequence shown here is derived from an EMBL/GenBank/DDBJ whole genome shotgun (WGS) entry which is preliminary data.</text>
</comment>
<evidence type="ECO:0000259" key="1">
    <source>
        <dbReference type="SMART" id="SM00790"/>
    </source>
</evidence>
<dbReference type="Gene3D" id="3.60.9.10">
    <property type="entry name" value="Aldehyde ferredoxin oxidoreductase, N-terminal domain"/>
    <property type="match status" value="1"/>
</dbReference>
<reference evidence="3" key="1">
    <citation type="submission" date="2017-09" db="EMBL/GenBank/DDBJ databases">
        <title>Depth-based differentiation of microbial function through sediment-hosted aquifers and enrichment of novel symbionts in the deep terrestrial subsurface.</title>
        <authorList>
            <person name="Probst A.J."/>
            <person name="Ladd B."/>
            <person name="Jarett J.K."/>
            <person name="Geller-Mcgrath D.E."/>
            <person name="Sieber C.M.K."/>
            <person name="Emerson J.B."/>
            <person name="Anantharaman K."/>
            <person name="Thomas B.C."/>
            <person name="Malmstrom R."/>
            <person name="Stieglmeier M."/>
            <person name="Klingl A."/>
            <person name="Woyke T."/>
            <person name="Ryan C.M."/>
            <person name="Banfield J.F."/>
        </authorList>
    </citation>
    <scope>NUCLEOTIDE SEQUENCE [LARGE SCALE GENOMIC DNA]</scope>
</reference>
<dbReference type="AlphaFoldDB" id="A0A2H0XAG4"/>
<evidence type="ECO:0000313" key="2">
    <source>
        <dbReference type="EMBL" id="PIS21927.1"/>
    </source>
</evidence>
<feature type="domain" description="Aldehyde ferredoxin oxidoreductase N-terminal" evidence="1">
    <location>
        <begin position="5"/>
        <end position="165"/>
    </location>
</feature>
<dbReference type="GO" id="GO:0016625">
    <property type="term" value="F:oxidoreductase activity, acting on the aldehyde or oxo group of donors, iron-sulfur protein as acceptor"/>
    <property type="evidence" value="ECO:0007669"/>
    <property type="project" value="InterPro"/>
</dbReference>
<gene>
    <name evidence="2" type="ORF">COT51_00225</name>
</gene>